<evidence type="ECO:0000313" key="2">
    <source>
        <dbReference type="EMBL" id="RHW30366.1"/>
    </source>
</evidence>
<dbReference type="AlphaFoldDB" id="A0A417YCM4"/>
<reference evidence="2 3" key="1">
    <citation type="journal article" date="2007" name="Int. J. Syst. Evol. Microbiol.">
        <title>Oceanobacillus profundus sp. nov., isolated from a deep-sea sediment core.</title>
        <authorList>
            <person name="Kim Y.G."/>
            <person name="Choi D.H."/>
            <person name="Hyun S."/>
            <person name="Cho B.C."/>
        </authorList>
    </citation>
    <scope>NUCLEOTIDE SEQUENCE [LARGE SCALE GENOMIC DNA]</scope>
    <source>
        <strain evidence="2 3">DSM 18246</strain>
    </source>
</reference>
<sequence>MRGEIRMKNKLKTAAFIALTTLMVLGNFNPVSAATETDEFKYLKDAIETVDAVPSEERDQYLEDNRDWIDEVGVRLESYVESFPEGEQNDVVTRLLSDNAIGEIEIALSGNLDEYFNNVWTSTRGGYYTYSMEPKWSVRLWGPTMEAAWNELGRNYSGIRNDNGSLWNQYKCHWDYDVFGAVAGSWDLEVGRPIVSDWEMFTSRCNPS</sequence>
<dbReference type="Proteomes" id="UP000285456">
    <property type="component" value="Unassembled WGS sequence"/>
</dbReference>
<feature type="chain" id="PRO_5019501183" evidence="1">
    <location>
        <begin position="34"/>
        <end position="208"/>
    </location>
</feature>
<evidence type="ECO:0000256" key="1">
    <source>
        <dbReference type="SAM" id="SignalP"/>
    </source>
</evidence>
<organism evidence="2 3">
    <name type="scientific">Oceanobacillus profundus</name>
    <dbReference type="NCBI Taxonomy" id="372463"/>
    <lineage>
        <taxon>Bacteria</taxon>
        <taxon>Bacillati</taxon>
        <taxon>Bacillota</taxon>
        <taxon>Bacilli</taxon>
        <taxon>Bacillales</taxon>
        <taxon>Bacillaceae</taxon>
        <taxon>Oceanobacillus</taxon>
    </lineage>
</organism>
<accession>A0A417YCM4</accession>
<keyword evidence="1" id="KW-0732">Signal</keyword>
<comment type="caution">
    <text evidence="2">The sequence shown here is derived from an EMBL/GenBank/DDBJ whole genome shotgun (WGS) entry which is preliminary data.</text>
</comment>
<dbReference type="InterPro" id="IPR019719">
    <property type="entry name" value="DUF2599"/>
</dbReference>
<name>A0A417YCM4_9BACI</name>
<dbReference type="Pfam" id="PF10783">
    <property type="entry name" value="DUF2599"/>
    <property type="match status" value="1"/>
</dbReference>
<protein>
    <submittedName>
        <fullName evidence="2">DUF2599 domain-containing protein</fullName>
    </submittedName>
</protein>
<feature type="signal peptide" evidence="1">
    <location>
        <begin position="1"/>
        <end position="33"/>
    </location>
</feature>
<keyword evidence="3" id="KW-1185">Reference proteome</keyword>
<evidence type="ECO:0000313" key="3">
    <source>
        <dbReference type="Proteomes" id="UP000285456"/>
    </source>
</evidence>
<gene>
    <name evidence="2" type="ORF">D1B32_17500</name>
</gene>
<dbReference type="OrthoDB" id="3035260at2"/>
<proteinExistence type="predicted"/>
<dbReference type="EMBL" id="QWEH01000014">
    <property type="protein sequence ID" value="RHW30366.1"/>
    <property type="molecule type" value="Genomic_DNA"/>
</dbReference>